<proteinExistence type="predicted"/>
<organism evidence="2 3">
    <name type="scientific">Caminibacter mediatlanticus TB-2</name>
    <dbReference type="NCBI Taxonomy" id="391592"/>
    <lineage>
        <taxon>Bacteria</taxon>
        <taxon>Pseudomonadati</taxon>
        <taxon>Campylobacterota</taxon>
        <taxon>Epsilonproteobacteria</taxon>
        <taxon>Nautiliales</taxon>
        <taxon>Nautiliaceae</taxon>
        <taxon>Caminibacter</taxon>
    </lineage>
</organism>
<reference evidence="2 3" key="1">
    <citation type="journal article" date="2011" name="Stand. Genomic Sci.">
        <title>Draft genome sequence of Caminibacter mediatlanticus strain TB-2, an epsilonproteobacterium isolated from a deep-sea hydrothermal vent.</title>
        <authorList>
            <person name="Giovannelli D."/>
            <person name="Ferriera S."/>
            <person name="Johnson J."/>
            <person name="Kravitz S."/>
            <person name="Perez-Rodriguez I."/>
            <person name="Ricci J."/>
            <person name="O'Brien C."/>
            <person name="Voordeckers J.W."/>
            <person name="Bini E."/>
            <person name="Vetriani C."/>
        </authorList>
    </citation>
    <scope>NUCLEOTIDE SEQUENCE [LARGE SCALE GENOMIC DNA]</scope>
    <source>
        <strain evidence="2 3">TB-2</strain>
    </source>
</reference>
<protein>
    <recommendedName>
        <fullName evidence="1">Spermatogenesis-associated protein 20-like TRX domain-containing protein</fullName>
    </recommendedName>
</protein>
<comment type="caution">
    <text evidence="2">The sequence shown here is derived from an EMBL/GenBank/DDBJ whole genome shotgun (WGS) entry which is preliminary data.</text>
</comment>
<dbReference type="CDD" id="cd02955">
    <property type="entry name" value="SSP411"/>
    <property type="match status" value="1"/>
</dbReference>
<evidence type="ECO:0000259" key="1">
    <source>
        <dbReference type="Pfam" id="PF03190"/>
    </source>
</evidence>
<dbReference type="Proteomes" id="UP000003288">
    <property type="component" value="Unassembled WGS sequence"/>
</dbReference>
<sequence>MKSIIIFLIGVLTMANHLINSDNPYLLQHANNPVDWYPWCEEAFEKAKKENKLIFLSIGYSTCHWCHVMERESFENKEIADILNKYYVSIKVDREEMPDIDKYYQKVYQLMHKRAGGWPLTIIMMPDKKPIYSATYIPPHYSQFGPGLKEILMAIVDDVKNNPKKIEEIANNFKEYFRANEYKELPKEKISEDILEKIINEAKENFDLKYGGFRGVPKFPQESSLDLLIDVYIITKNEEIKKILDITFEKMARGGIFDQIEGGFYRYSTDERWEVPHFEKMLYNNANLPYVYLRWFKLTQNLLYKEVAFRSLDEFVNRYRDKNGLFFSASNADSEGVEGKYFVYEYDEVSKAFEKFENKEELLNYFGIRKYGNFNGKNNPTINSKKPKNFKEALKILQDIRKKREFPFIDTKKITAWNSMMVSSLFKAGEVDENYKNEAIKTLDVLIDKMYVNGTLYHSFNKNENLKKEALLEDYAFLIRALMDAYIYTFEDKYLNLAKKLSKEVFVFKDKDWYMNKSHTIKADFSDSSYASSLNILANDFLDLALLEFNLNLKQEANEIIQKGSYYINNYPLYYPTITKAYLKSKKAYVLKTNSPNFDIETIYPYVLCKKGEDFEICTYDRCIKKSADFSKIVQEIQ</sequence>
<evidence type="ECO:0000313" key="2">
    <source>
        <dbReference type="EMBL" id="EDM22969.1"/>
    </source>
</evidence>
<dbReference type="PANTHER" id="PTHR42899:SF1">
    <property type="entry name" value="SPERMATOGENESIS-ASSOCIATED PROTEIN 20"/>
    <property type="match status" value="1"/>
</dbReference>
<dbReference type="InterPro" id="IPR024705">
    <property type="entry name" value="Ssp411"/>
</dbReference>
<feature type="domain" description="Spermatogenesis-associated protein 20-like TRX" evidence="1">
    <location>
        <begin position="16"/>
        <end position="175"/>
    </location>
</feature>
<dbReference type="SUPFAM" id="SSF52833">
    <property type="entry name" value="Thioredoxin-like"/>
    <property type="match status" value="1"/>
</dbReference>
<name>A0AAI9F1P6_9BACT</name>
<dbReference type="EMBL" id="ABCJ01000014">
    <property type="protein sequence ID" value="EDM22969.1"/>
    <property type="molecule type" value="Genomic_DNA"/>
</dbReference>
<gene>
    <name evidence="2" type="ORF">CMTB2_05692</name>
</gene>
<dbReference type="InterPro" id="IPR004879">
    <property type="entry name" value="Ssp411-like_TRX"/>
</dbReference>
<dbReference type="Pfam" id="PF03190">
    <property type="entry name" value="Thioredox_DsbH"/>
    <property type="match status" value="1"/>
</dbReference>
<dbReference type="InterPro" id="IPR008928">
    <property type="entry name" value="6-hairpin_glycosidase_sf"/>
</dbReference>
<evidence type="ECO:0000313" key="3">
    <source>
        <dbReference type="Proteomes" id="UP000003288"/>
    </source>
</evidence>
<dbReference type="Gene3D" id="3.40.30.10">
    <property type="entry name" value="Glutaredoxin"/>
    <property type="match status" value="1"/>
</dbReference>
<dbReference type="PANTHER" id="PTHR42899">
    <property type="entry name" value="SPERMATOGENESIS-ASSOCIATED PROTEIN 20"/>
    <property type="match status" value="1"/>
</dbReference>
<dbReference type="RefSeq" id="WP_007475608.1">
    <property type="nucleotide sequence ID" value="NZ_ABCJ01000014.1"/>
</dbReference>
<dbReference type="AlphaFoldDB" id="A0AAI9F1P6"/>
<dbReference type="SUPFAM" id="SSF48208">
    <property type="entry name" value="Six-hairpin glycosidases"/>
    <property type="match status" value="1"/>
</dbReference>
<accession>A0AAI9F1P6</accession>
<dbReference type="PIRSF" id="PIRSF006402">
    <property type="entry name" value="UCP006402_thioredoxin"/>
    <property type="match status" value="1"/>
</dbReference>
<dbReference type="InterPro" id="IPR036249">
    <property type="entry name" value="Thioredoxin-like_sf"/>
</dbReference>
<dbReference type="GO" id="GO:0005975">
    <property type="term" value="P:carbohydrate metabolic process"/>
    <property type="evidence" value="ECO:0007669"/>
    <property type="project" value="InterPro"/>
</dbReference>